<dbReference type="Proteomes" id="UP000198775">
    <property type="component" value="Unassembled WGS sequence"/>
</dbReference>
<accession>A0A1H8U7U8</accession>
<evidence type="ECO:0000313" key="1">
    <source>
        <dbReference type="EMBL" id="SEO99235.1"/>
    </source>
</evidence>
<dbReference type="AlphaFoldDB" id="A0A1H8U7U8"/>
<protein>
    <submittedName>
        <fullName evidence="1">Uncharacterized protein</fullName>
    </submittedName>
</protein>
<reference evidence="2" key="1">
    <citation type="submission" date="2016-10" db="EMBL/GenBank/DDBJ databases">
        <authorList>
            <person name="Varghese N."/>
            <person name="Submissions S."/>
        </authorList>
    </citation>
    <scope>NUCLEOTIDE SEQUENCE [LARGE SCALE GENOMIC DNA]</scope>
    <source>
        <strain evidence="2">IBRC-M 10043</strain>
    </source>
</reference>
<proteinExistence type="predicted"/>
<organism evidence="1 2">
    <name type="scientific">Halorientalis persicus</name>
    <dbReference type="NCBI Taxonomy" id="1367881"/>
    <lineage>
        <taxon>Archaea</taxon>
        <taxon>Methanobacteriati</taxon>
        <taxon>Methanobacteriota</taxon>
        <taxon>Stenosarchaea group</taxon>
        <taxon>Halobacteria</taxon>
        <taxon>Halobacteriales</taxon>
        <taxon>Haloarculaceae</taxon>
        <taxon>Halorientalis</taxon>
    </lineage>
</organism>
<dbReference type="EMBL" id="FOCX01000026">
    <property type="protein sequence ID" value="SEO99235.1"/>
    <property type="molecule type" value="Genomic_DNA"/>
</dbReference>
<gene>
    <name evidence="1" type="ORF">SAMN05216388_102613</name>
</gene>
<evidence type="ECO:0000313" key="2">
    <source>
        <dbReference type="Proteomes" id="UP000198775"/>
    </source>
</evidence>
<name>A0A1H8U7U8_9EURY</name>
<sequence>MESARQYPNRSSRRERGHTGCIPYLPEPTVRLSAKMWLRRLSRTVLPMSPAAICGWIVARLWTVSGYGSCSKSSEAIWGQNVSAPAVVMAVMRPANQIVWLNPRWETIGIRWSQSGSDATATAVTERRIVAATPAVKYPRRSAGNVQMSAMPRWPARYMSVVYHPLEYQTTVWFLLDALEINRNFLDCFDQFVAYPCSLVFQSRRCCSLLLWRIRLRIR</sequence>
<keyword evidence="2" id="KW-1185">Reference proteome</keyword>